<evidence type="ECO:0000313" key="5">
    <source>
        <dbReference type="Proteomes" id="UP000008672"/>
    </source>
</evidence>
<reference evidence="4" key="2">
    <citation type="submission" date="2025-08" db="UniProtKB">
        <authorList>
            <consortium name="Ensembl"/>
        </authorList>
    </citation>
    <scope>IDENTIFICATION</scope>
</reference>
<feature type="domain" description="C2" evidence="3">
    <location>
        <begin position="298"/>
        <end position="440"/>
    </location>
</feature>
<proteinExistence type="inferred from homology"/>
<dbReference type="InterPro" id="IPR035892">
    <property type="entry name" value="C2_domain_sf"/>
</dbReference>
<dbReference type="GO" id="GO:0005544">
    <property type="term" value="F:calcium-dependent phospholipid binding"/>
    <property type="evidence" value="ECO:0007669"/>
    <property type="project" value="TreeGrafter"/>
</dbReference>
<feature type="compositionally biased region" description="Gly residues" evidence="2">
    <location>
        <begin position="120"/>
        <end position="129"/>
    </location>
</feature>
<evidence type="ECO:0000313" key="4">
    <source>
        <dbReference type="Ensembl" id="ENSLACP00000020715.1"/>
    </source>
</evidence>
<dbReference type="EMBL" id="AFYH01005059">
    <property type="status" value="NOT_ANNOTATED_CDS"/>
    <property type="molecule type" value="Genomic_DNA"/>
</dbReference>
<sequence>MTLSAPIIALGATLGTASGLLALCGLVFLCRCVQDGKGAAEQEEDKDMAAEQAKPSMLRPAQQFHVKKTAEPVQPRPLLSPTRIYGPKPALTSPEMINYADYTLSTTLEEPASSSSAGPGPAGTAGGGSKEIFVIPQNAGCAEELAVCETLNPEPPAEQNRGPRLHFSLWYESRRSELRVTLIEAVNVSPTESPNQESCDCYVLGNLMSKPGSAVVEAQTSLRRRTSHPVWDETLVFPVSGGGISCHGTLQLSLRGCSKFSRYNVLGEALIDLPKMGTLSGEDYWADLKVLDKDPAACLGEILLSVSYLPAANRLIVVVMKARKLRSDTLKDVIGKQVLPFQLDLSVKLTLRHQSSKLKKKQTKRVKHKMNPVWNEMVMFEVPQELLNRSSVELEMLNQEATGRNRLVGRCSLGLQSGGPQPNHWQEMLKNPRKQIAMWHELHI</sequence>
<dbReference type="GO" id="GO:0031045">
    <property type="term" value="C:dense core granule"/>
    <property type="evidence" value="ECO:0007669"/>
    <property type="project" value="TreeGrafter"/>
</dbReference>
<accession>H3BFP4</accession>
<dbReference type="GO" id="GO:0005886">
    <property type="term" value="C:plasma membrane"/>
    <property type="evidence" value="ECO:0007669"/>
    <property type="project" value="TreeGrafter"/>
</dbReference>
<dbReference type="eggNOG" id="KOG1028">
    <property type="taxonomic scope" value="Eukaryota"/>
</dbReference>
<dbReference type="HOGENOM" id="CLU_023008_2_0_1"/>
<evidence type="ECO:0000256" key="1">
    <source>
        <dbReference type="ARBA" id="ARBA00006996"/>
    </source>
</evidence>
<dbReference type="Proteomes" id="UP000008672">
    <property type="component" value="Unassembled WGS sequence"/>
</dbReference>
<dbReference type="Ensembl" id="ENSLACT00000020855.1">
    <property type="protein sequence ID" value="ENSLACP00000020715.1"/>
    <property type="gene ID" value="ENSLACG00000018202.1"/>
</dbReference>
<dbReference type="EMBL" id="AFYH01005060">
    <property type="status" value="NOT_ANNOTATED_CDS"/>
    <property type="molecule type" value="Genomic_DNA"/>
</dbReference>
<dbReference type="GO" id="GO:0005509">
    <property type="term" value="F:calcium ion binding"/>
    <property type="evidence" value="ECO:0007669"/>
    <property type="project" value="TreeGrafter"/>
</dbReference>
<dbReference type="STRING" id="7897.ENSLACP00000020715"/>
<dbReference type="SUPFAM" id="SSF49562">
    <property type="entry name" value="C2 domain (Calcium/lipid-binding domain, CaLB)"/>
    <property type="match status" value="2"/>
</dbReference>
<dbReference type="FunCoup" id="H3BFP4">
    <property type="interactions" value="185"/>
</dbReference>
<name>H3BFP4_LATCH</name>
<reference evidence="4" key="3">
    <citation type="submission" date="2025-09" db="UniProtKB">
        <authorList>
            <consortium name="Ensembl"/>
        </authorList>
    </citation>
    <scope>IDENTIFICATION</scope>
</reference>
<reference evidence="5" key="1">
    <citation type="submission" date="2011-08" db="EMBL/GenBank/DDBJ databases">
        <title>The draft genome of Latimeria chalumnae.</title>
        <authorList>
            <person name="Di Palma F."/>
            <person name="Alfoldi J."/>
            <person name="Johnson J."/>
            <person name="Berlin A."/>
            <person name="Gnerre S."/>
            <person name="Jaffe D."/>
            <person name="MacCallum I."/>
            <person name="Young S."/>
            <person name="Walker B.J."/>
            <person name="Lander E."/>
            <person name="Lindblad-Toh K."/>
        </authorList>
    </citation>
    <scope>NUCLEOTIDE SEQUENCE [LARGE SCALE GENOMIC DNA]</scope>
    <source>
        <strain evidence="5">Wild caught</strain>
    </source>
</reference>
<dbReference type="PANTHER" id="PTHR10024:SF250">
    <property type="entry name" value="SYNAPTOTAGMIN-13"/>
    <property type="match status" value="1"/>
</dbReference>
<dbReference type="Pfam" id="PF00168">
    <property type="entry name" value="C2"/>
    <property type="match status" value="2"/>
</dbReference>
<evidence type="ECO:0000259" key="3">
    <source>
        <dbReference type="PROSITE" id="PS50004"/>
    </source>
</evidence>
<organism evidence="4 5">
    <name type="scientific">Latimeria chalumnae</name>
    <name type="common">Coelacanth</name>
    <dbReference type="NCBI Taxonomy" id="7897"/>
    <lineage>
        <taxon>Eukaryota</taxon>
        <taxon>Metazoa</taxon>
        <taxon>Chordata</taxon>
        <taxon>Craniata</taxon>
        <taxon>Vertebrata</taxon>
        <taxon>Euteleostomi</taxon>
        <taxon>Coelacanthiformes</taxon>
        <taxon>Coelacanthidae</taxon>
        <taxon>Latimeria</taxon>
    </lineage>
</organism>
<dbReference type="EMBL" id="AFYH01005058">
    <property type="status" value="NOT_ANNOTATED_CDS"/>
    <property type="molecule type" value="Genomic_DNA"/>
</dbReference>
<dbReference type="GO" id="GO:0000149">
    <property type="term" value="F:SNARE binding"/>
    <property type="evidence" value="ECO:0007669"/>
    <property type="project" value="TreeGrafter"/>
</dbReference>
<keyword evidence="5" id="KW-1185">Reference proteome</keyword>
<dbReference type="Gene3D" id="2.60.40.150">
    <property type="entry name" value="C2 domain"/>
    <property type="match status" value="2"/>
</dbReference>
<dbReference type="GO" id="GO:0048791">
    <property type="term" value="P:calcium ion-regulated exocytosis of neurotransmitter"/>
    <property type="evidence" value="ECO:0007669"/>
    <property type="project" value="TreeGrafter"/>
</dbReference>
<dbReference type="GeneTree" id="ENSGT00940000160226"/>
<dbReference type="GO" id="GO:0030672">
    <property type="term" value="C:synaptic vesicle membrane"/>
    <property type="evidence" value="ECO:0007669"/>
    <property type="project" value="TreeGrafter"/>
</dbReference>
<dbReference type="OMA" id="DEEGQSC"/>
<dbReference type="EMBL" id="AFYH01005061">
    <property type="status" value="NOT_ANNOTATED_CDS"/>
    <property type="molecule type" value="Genomic_DNA"/>
</dbReference>
<dbReference type="FunFam" id="2.60.40.150:FF:000101">
    <property type="entry name" value="Synaptotagmin 13"/>
    <property type="match status" value="1"/>
</dbReference>
<protein>
    <submittedName>
        <fullName evidence="4">Synaptotagmin 13</fullName>
    </submittedName>
</protein>
<feature type="region of interest" description="Disordered" evidence="2">
    <location>
        <begin position="110"/>
        <end position="130"/>
    </location>
</feature>
<dbReference type="PROSITE" id="PS50004">
    <property type="entry name" value="C2"/>
    <property type="match status" value="2"/>
</dbReference>
<dbReference type="InParanoid" id="H3BFP4"/>
<dbReference type="GO" id="GO:0030424">
    <property type="term" value="C:axon"/>
    <property type="evidence" value="ECO:0007669"/>
    <property type="project" value="TreeGrafter"/>
</dbReference>
<dbReference type="InterPro" id="IPR000008">
    <property type="entry name" value="C2_dom"/>
</dbReference>
<gene>
    <name evidence="4" type="primary">SYT13</name>
</gene>
<comment type="similarity">
    <text evidence="1">Belongs to the synaptotagmin family.</text>
</comment>
<dbReference type="SMART" id="SM00239">
    <property type="entry name" value="C2"/>
    <property type="match status" value="2"/>
</dbReference>
<dbReference type="PANTHER" id="PTHR10024">
    <property type="entry name" value="SYNAPTOTAGMIN"/>
    <property type="match status" value="1"/>
</dbReference>
<evidence type="ECO:0000256" key="2">
    <source>
        <dbReference type="SAM" id="MobiDB-lite"/>
    </source>
</evidence>
<feature type="domain" description="C2" evidence="3">
    <location>
        <begin position="161"/>
        <end position="286"/>
    </location>
</feature>
<dbReference type="GO" id="GO:0030276">
    <property type="term" value="F:clathrin binding"/>
    <property type="evidence" value="ECO:0007669"/>
    <property type="project" value="TreeGrafter"/>
</dbReference>
<dbReference type="GO" id="GO:0001786">
    <property type="term" value="F:phosphatidylserine binding"/>
    <property type="evidence" value="ECO:0007669"/>
    <property type="project" value="TreeGrafter"/>
</dbReference>
<dbReference type="GO" id="GO:0048488">
    <property type="term" value="P:synaptic vesicle endocytosis"/>
    <property type="evidence" value="ECO:0007669"/>
    <property type="project" value="TreeGrafter"/>
</dbReference>
<dbReference type="AlphaFoldDB" id="H3BFP4"/>